<dbReference type="EMBL" id="LUGH01000133">
    <property type="protein sequence ID" value="OBZ88763.1"/>
    <property type="molecule type" value="Genomic_DNA"/>
</dbReference>
<accession>A0A1C7NHZ5</accession>
<dbReference type="STRING" id="101091.A0A1C7NHZ5"/>
<dbReference type="SUPFAM" id="SSF51735">
    <property type="entry name" value="NAD(P)-binding Rossmann-fold domains"/>
    <property type="match status" value="1"/>
</dbReference>
<dbReference type="FunFam" id="3.40.50.720:FF:000084">
    <property type="entry name" value="Short-chain dehydrogenase reductase"/>
    <property type="match status" value="1"/>
</dbReference>
<organism evidence="3 4">
    <name type="scientific">Choanephora cucurbitarum</name>
    <dbReference type="NCBI Taxonomy" id="101091"/>
    <lineage>
        <taxon>Eukaryota</taxon>
        <taxon>Fungi</taxon>
        <taxon>Fungi incertae sedis</taxon>
        <taxon>Mucoromycota</taxon>
        <taxon>Mucoromycotina</taxon>
        <taxon>Mucoromycetes</taxon>
        <taxon>Mucorales</taxon>
        <taxon>Mucorineae</taxon>
        <taxon>Choanephoraceae</taxon>
        <taxon>Choanephoroideae</taxon>
        <taxon>Choanephora</taxon>
    </lineage>
</organism>
<dbReference type="PANTHER" id="PTHR43180">
    <property type="entry name" value="3-OXOACYL-(ACYL-CARRIER-PROTEIN) REDUCTASE (AFU_ORTHOLOGUE AFUA_6G11210)"/>
    <property type="match status" value="1"/>
</dbReference>
<keyword evidence="2" id="KW-0560">Oxidoreductase</keyword>
<proteinExistence type="inferred from homology"/>
<reference evidence="3 4" key="1">
    <citation type="submission" date="2016-03" db="EMBL/GenBank/DDBJ databases">
        <title>Choanephora cucurbitarum.</title>
        <authorList>
            <person name="Min B."/>
            <person name="Park H."/>
            <person name="Park J.-H."/>
            <person name="Shin H.-D."/>
            <person name="Choi I.-G."/>
        </authorList>
    </citation>
    <scope>NUCLEOTIDE SEQUENCE [LARGE SCALE GENOMIC DNA]</scope>
    <source>
        <strain evidence="3 4">KUS-F28377</strain>
    </source>
</reference>
<keyword evidence="4" id="KW-1185">Reference proteome</keyword>
<name>A0A1C7NHZ5_9FUNG</name>
<dbReference type="PRINTS" id="PR00080">
    <property type="entry name" value="SDRFAMILY"/>
</dbReference>
<dbReference type="InterPro" id="IPR036291">
    <property type="entry name" value="NAD(P)-bd_dom_sf"/>
</dbReference>
<evidence type="ECO:0000256" key="1">
    <source>
        <dbReference type="ARBA" id="ARBA00006484"/>
    </source>
</evidence>
<dbReference type="GO" id="GO:0016491">
    <property type="term" value="F:oxidoreductase activity"/>
    <property type="evidence" value="ECO:0007669"/>
    <property type="project" value="UniProtKB-KW"/>
</dbReference>
<comment type="caution">
    <text evidence="3">The sequence shown here is derived from an EMBL/GenBank/DDBJ whole genome shotgun (WGS) entry which is preliminary data.</text>
</comment>
<evidence type="ECO:0000313" key="3">
    <source>
        <dbReference type="EMBL" id="OBZ88763.1"/>
    </source>
</evidence>
<dbReference type="AlphaFoldDB" id="A0A1C7NHZ5"/>
<dbReference type="CDD" id="cd05233">
    <property type="entry name" value="SDR_c"/>
    <property type="match status" value="1"/>
</dbReference>
<dbReference type="NCBIfam" id="NF005559">
    <property type="entry name" value="PRK07231.1"/>
    <property type="match status" value="1"/>
</dbReference>
<dbReference type="InParanoid" id="A0A1C7NHZ5"/>
<dbReference type="Proteomes" id="UP000093000">
    <property type="component" value="Unassembled WGS sequence"/>
</dbReference>
<dbReference type="InterPro" id="IPR002347">
    <property type="entry name" value="SDR_fam"/>
</dbReference>
<protein>
    <submittedName>
        <fullName evidence="3">3-oxoacyl-[acyl-carrier-protein] reductase FabG</fullName>
    </submittedName>
</protein>
<dbReference type="Gene3D" id="3.40.50.720">
    <property type="entry name" value="NAD(P)-binding Rossmann-like Domain"/>
    <property type="match status" value="1"/>
</dbReference>
<evidence type="ECO:0000256" key="2">
    <source>
        <dbReference type="ARBA" id="ARBA00023002"/>
    </source>
</evidence>
<dbReference type="PANTHER" id="PTHR43180:SF66">
    <property type="entry name" value="SHORT-CHAIN DEHYDROGENASE_REDUCTASE FAMILY PROTEIN"/>
    <property type="match status" value="1"/>
</dbReference>
<sequence>MTTGTRLSGKVAIVTGAAGGIGFETAVLFAKEGAKVVCADLNEAGIQKTLDKIKELVGEGNAIGVKTDVSKEDQVKALVDKAVEEYGKLSIMFNNAGIMHPQDDNALNTEEKIWDLTMNINVKGVWYGCKYAIIAMRKSGGGSIINTASFVALMGAATPQLAYTASKGAVLAMTRELAMVHARENIRFNSLCPGPIRTPLLMDFLNTDEKKQRRLVHVPQGRFGEAIEQAYGALFLASDESSYVTGTDFRVDGGLASAYVTPEGDPQGIVPQNFADS</sequence>
<evidence type="ECO:0000313" key="4">
    <source>
        <dbReference type="Proteomes" id="UP000093000"/>
    </source>
</evidence>
<dbReference type="OrthoDB" id="417891at2759"/>
<dbReference type="PRINTS" id="PR00081">
    <property type="entry name" value="GDHRDH"/>
</dbReference>
<dbReference type="Pfam" id="PF13561">
    <property type="entry name" value="adh_short_C2"/>
    <property type="match status" value="1"/>
</dbReference>
<gene>
    <name evidence="3" type="primary">fabG_3</name>
    <name evidence="3" type="ORF">A0J61_03184</name>
</gene>
<comment type="similarity">
    <text evidence="1">Belongs to the short-chain dehydrogenases/reductases (SDR) family.</text>
</comment>